<keyword evidence="3" id="KW-1185">Reference proteome</keyword>
<dbReference type="EMBL" id="NISI01000005">
    <property type="protein sequence ID" value="OWR03523.1"/>
    <property type="molecule type" value="Genomic_DNA"/>
</dbReference>
<dbReference type="OrthoDB" id="8843687at2"/>
<feature type="signal peptide" evidence="1">
    <location>
        <begin position="1"/>
        <end position="24"/>
    </location>
</feature>
<keyword evidence="1" id="KW-0732">Signal</keyword>
<dbReference type="Proteomes" id="UP000197446">
    <property type="component" value="Unassembled WGS sequence"/>
</dbReference>
<protein>
    <recommendedName>
        <fullName evidence="4">Pili assembly chaperone N-terminal domain-containing protein</fullName>
    </recommendedName>
</protein>
<feature type="chain" id="PRO_5013236579" description="Pili assembly chaperone N-terminal domain-containing protein" evidence="1">
    <location>
        <begin position="25"/>
        <end position="267"/>
    </location>
</feature>
<evidence type="ECO:0008006" key="4">
    <source>
        <dbReference type="Google" id="ProtNLM"/>
    </source>
</evidence>
<evidence type="ECO:0000313" key="2">
    <source>
        <dbReference type="EMBL" id="OWR03523.1"/>
    </source>
</evidence>
<dbReference type="RefSeq" id="WP_088483759.1">
    <property type="nucleotide sequence ID" value="NZ_NISI01000005.1"/>
</dbReference>
<evidence type="ECO:0000313" key="3">
    <source>
        <dbReference type="Proteomes" id="UP000197446"/>
    </source>
</evidence>
<comment type="caution">
    <text evidence="2">The sequence shown here is derived from an EMBL/GenBank/DDBJ whole genome shotgun (WGS) entry which is preliminary data.</text>
</comment>
<accession>A0A254NEE3</accession>
<evidence type="ECO:0000256" key="1">
    <source>
        <dbReference type="SAM" id="SignalP"/>
    </source>
</evidence>
<proteinExistence type="predicted"/>
<name>A0A254NEE3_9BURK</name>
<reference evidence="2 3" key="1">
    <citation type="journal article" date="2007" name="Int. J. Syst. Evol. Microbiol.">
        <title>Description of Pelomonas aquatica sp. nov. and Pelomonas puraquae sp. nov., isolated from industrial and haemodialysis water.</title>
        <authorList>
            <person name="Gomila M."/>
            <person name="Bowien B."/>
            <person name="Falsen E."/>
            <person name="Moore E.R."/>
            <person name="Lalucat J."/>
        </authorList>
    </citation>
    <scope>NUCLEOTIDE SEQUENCE [LARGE SCALE GENOMIC DNA]</scope>
    <source>
        <strain evidence="2 3">CCUG 52769</strain>
    </source>
</reference>
<gene>
    <name evidence="2" type="ORF">CDO81_13585</name>
</gene>
<sequence>MTPRQTWMTLTAALLLTGMPAARADFAIAISPPRFEVEGRAGQVSRHALTLNNGSALTTVLQVSTADWRLAPDGTAAFTDELAPDSCRPWVAIERRSVSLAPGGQYKFRFEVTPPADTPARECRFALMFGGDGGAADVNGLRLPIAAQVAVIVYLRVGDARPVLRVAGSTTGTLNQLGTPALLVRNDGLAHGRVAGFLSGTDAAGTPLDYQPATTPILPGETRVIPLVPSRQGGGGQQVAVRFPVTVKGRLELSEAPPADLDLRIGP</sequence>
<dbReference type="AlphaFoldDB" id="A0A254NEE3"/>
<organism evidence="2 3">
    <name type="scientific">Roseateles puraquae</name>
    <dbReference type="NCBI Taxonomy" id="431059"/>
    <lineage>
        <taxon>Bacteria</taxon>
        <taxon>Pseudomonadati</taxon>
        <taxon>Pseudomonadota</taxon>
        <taxon>Betaproteobacteria</taxon>
        <taxon>Burkholderiales</taxon>
        <taxon>Sphaerotilaceae</taxon>
        <taxon>Roseateles</taxon>
    </lineage>
</organism>